<reference evidence="2 3" key="1">
    <citation type="submission" date="2018-08" db="EMBL/GenBank/DDBJ databases">
        <title>Recombination of ecologically and evolutionarily significant loci maintains genetic cohesion in the Pseudomonas syringae species complex.</title>
        <authorList>
            <person name="Dillon M."/>
            <person name="Thakur S."/>
            <person name="Almeida R.N.D."/>
            <person name="Weir B.S."/>
            <person name="Guttman D.S."/>
        </authorList>
    </citation>
    <scope>NUCLEOTIDE SEQUENCE [LARGE SCALE GENOMIC DNA]</scope>
    <source>
        <strain evidence="2 3">ICMP 3353</strain>
    </source>
</reference>
<dbReference type="EMBL" id="RBRE01000091">
    <property type="protein sequence ID" value="RMQ40793.1"/>
    <property type="molecule type" value="Genomic_DNA"/>
</dbReference>
<organism evidence="2 3">
    <name type="scientific">Pseudomonas cichorii</name>
    <dbReference type="NCBI Taxonomy" id="36746"/>
    <lineage>
        <taxon>Bacteria</taxon>
        <taxon>Pseudomonadati</taxon>
        <taxon>Pseudomonadota</taxon>
        <taxon>Gammaproteobacteria</taxon>
        <taxon>Pseudomonadales</taxon>
        <taxon>Pseudomonadaceae</taxon>
        <taxon>Pseudomonas</taxon>
    </lineage>
</organism>
<dbReference type="Proteomes" id="UP000277236">
    <property type="component" value="Unassembled WGS sequence"/>
</dbReference>
<sequence>MQTEPMNSAPTDLSFTFHESHTMLIDHLDHLVLTTCDVEACQDFYTRVLGMSLETFGNGRTALRFGNQKINLHVRGHEFEPKAHLPVPGALDLCFIGTRPLDEVIAHLQQQNWPIVEGPVQRTGATGPIRSVYVRDPDLNLIEISEYL</sequence>
<dbReference type="InterPro" id="IPR050383">
    <property type="entry name" value="GlyoxalaseI/FosfomycinResist"/>
</dbReference>
<dbReference type="CDD" id="cd07253">
    <property type="entry name" value="GLOD5"/>
    <property type="match status" value="1"/>
</dbReference>
<name>A0A3M4LH19_PSECI</name>
<feature type="domain" description="VOC" evidence="1">
    <location>
        <begin position="27"/>
        <end position="147"/>
    </location>
</feature>
<dbReference type="Gene3D" id="3.10.180.10">
    <property type="entry name" value="2,3-Dihydroxybiphenyl 1,2-Dioxygenase, domain 1"/>
    <property type="match status" value="1"/>
</dbReference>
<evidence type="ECO:0000313" key="2">
    <source>
        <dbReference type="EMBL" id="RMQ40793.1"/>
    </source>
</evidence>
<dbReference type="PROSITE" id="PS51819">
    <property type="entry name" value="VOC"/>
    <property type="match status" value="1"/>
</dbReference>
<dbReference type="InterPro" id="IPR029068">
    <property type="entry name" value="Glyas_Bleomycin-R_OHBP_Dase"/>
</dbReference>
<dbReference type="Pfam" id="PF00903">
    <property type="entry name" value="Glyoxalase"/>
    <property type="match status" value="1"/>
</dbReference>
<proteinExistence type="predicted"/>
<comment type="caution">
    <text evidence="2">The sequence shown here is derived from an EMBL/GenBank/DDBJ whole genome shotgun (WGS) entry which is preliminary data.</text>
</comment>
<dbReference type="PANTHER" id="PTHR21366">
    <property type="entry name" value="GLYOXALASE FAMILY PROTEIN"/>
    <property type="match status" value="1"/>
</dbReference>
<dbReference type="SUPFAM" id="SSF54593">
    <property type="entry name" value="Glyoxalase/Bleomycin resistance protein/Dihydroxybiphenyl dioxygenase"/>
    <property type="match status" value="1"/>
</dbReference>
<dbReference type="InterPro" id="IPR004360">
    <property type="entry name" value="Glyas_Fos-R_dOase_dom"/>
</dbReference>
<protein>
    <submittedName>
        <fullName evidence="2">Glyoxalase protein</fullName>
    </submittedName>
</protein>
<dbReference type="PANTHER" id="PTHR21366:SF14">
    <property type="entry name" value="GLYOXALASE DOMAIN-CONTAINING PROTEIN 5"/>
    <property type="match status" value="1"/>
</dbReference>
<accession>A0A3M4LH19</accession>
<evidence type="ECO:0000313" key="3">
    <source>
        <dbReference type="Proteomes" id="UP000277236"/>
    </source>
</evidence>
<dbReference type="InterPro" id="IPR037523">
    <property type="entry name" value="VOC_core"/>
</dbReference>
<gene>
    <name evidence="2" type="ORF">ALQ04_00927</name>
</gene>
<evidence type="ECO:0000259" key="1">
    <source>
        <dbReference type="PROSITE" id="PS51819"/>
    </source>
</evidence>
<dbReference type="AlphaFoldDB" id="A0A3M4LH19"/>